<protein>
    <submittedName>
        <fullName evidence="1">Uncharacterized protein</fullName>
    </submittedName>
</protein>
<accession>A0A4R6FK21</accession>
<evidence type="ECO:0000313" key="1">
    <source>
        <dbReference type="EMBL" id="TDN81763.1"/>
    </source>
</evidence>
<dbReference type="AlphaFoldDB" id="A0A4R6FK21"/>
<keyword evidence="2" id="KW-1185">Reference proteome</keyword>
<evidence type="ECO:0000313" key="2">
    <source>
        <dbReference type="Proteomes" id="UP000295493"/>
    </source>
</evidence>
<dbReference type="RefSeq" id="WP_162848833.1">
    <property type="nucleotide sequence ID" value="NZ_BMLU01000007.1"/>
</dbReference>
<reference evidence="1 2" key="1">
    <citation type="submission" date="2019-03" db="EMBL/GenBank/DDBJ databases">
        <title>Genomic Encyclopedia of Type Strains, Phase IV (KMG-IV): sequencing the most valuable type-strain genomes for metagenomic binning, comparative biology and taxonomic classification.</title>
        <authorList>
            <person name="Goeker M."/>
        </authorList>
    </citation>
    <scope>NUCLEOTIDE SEQUENCE [LARGE SCALE GENOMIC DNA]</scope>
    <source>
        <strain evidence="1 2">DSM 25059</strain>
    </source>
</reference>
<comment type="caution">
    <text evidence="1">The sequence shown here is derived from an EMBL/GenBank/DDBJ whole genome shotgun (WGS) entry which is preliminary data.</text>
</comment>
<sequence>MEAKELLALAAFQDSAAKYFENLAVEAGEDMAFQANASNARNCRRTAAALRAHASEGE</sequence>
<proteinExistence type="predicted"/>
<gene>
    <name evidence="1" type="ORF">EV664_107165</name>
</gene>
<dbReference type="Proteomes" id="UP000295493">
    <property type="component" value="Unassembled WGS sequence"/>
</dbReference>
<name>A0A4R6FK21_9SPHN</name>
<dbReference type="EMBL" id="SNWD01000007">
    <property type="protein sequence ID" value="TDN81763.1"/>
    <property type="molecule type" value="Genomic_DNA"/>
</dbReference>
<organism evidence="1 2">
    <name type="scientific">Stakelama pacifica</name>
    <dbReference type="NCBI Taxonomy" id="517720"/>
    <lineage>
        <taxon>Bacteria</taxon>
        <taxon>Pseudomonadati</taxon>
        <taxon>Pseudomonadota</taxon>
        <taxon>Alphaproteobacteria</taxon>
        <taxon>Sphingomonadales</taxon>
        <taxon>Sphingomonadaceae</taxon>
        <taxon>Stakelama</taxon>
    </lineage>
</organism>